<feature type="compositionally biased region" description="Gly residues" evidence="1">
    <location>
        <begin position="51"/>
        <end position="60"/>
    </location>
</feature>
<sequence length="297" mass="28931">MADTQNPMGQIPEKQQNIINDTWSQLLGAEGGVQNLAMSLVKSFAASQLGGQGGAGGGGDSMSQLGGMFGGGAGGQDSAAAGQAPAESDTSTTNTASAPADTEQGSGDQPNDQWYEYGKMAGEWVRNAMGGGAGGAAGAAGEVPAGAATASPQTSQTGGQAPGGSGLLDQLGGLGGLGNIAGQFLGGGGGQAASGSGGGGLGNILTAVGGLGGLAALAGNLKDPNSLLNFFMKTPVANAASNPDNSSRDIYKIIKGTIFNLLGSKLPAENFQQNPEAQSAWKGYLGVIANALHKMST</sequence>
<feature type="region of interest" description="Disordered" evidence="1">
    <location>
        <begin position="51"/>
        <end position="114"/>
    </location>
</feature>
<feature type="region of interest" description="Disordered" evidence="1">
    <location>
        <begin position="133"/>
        <end position="167"/>
    </location>
</feature>
<evidence type="ECO:0000313" key="2">
    <source>
        <dbReference type="EMBL" id="GAV09702.1"/>
    </source>
</evidence>
<name>A0A1D1W8J6_RAMVA</name>
<keyword evidence="3" id="KW-1185">Reference proteome</keyword>
<organism evidence="2 3">
    <name type="scientific">Ramazzottius varieornatus</name>
    <name type="common">Water bear</name>
    <name type="synonym">Tardigrade</name>
    <dbReference type="NCBI Taxonomy" id="947166"/>
    <lineage>
        <taxon>Eukaryota</taxon>
        <taxon>Metazoa</taxon>
        <taxon>Ecdysozoa</taxon>
        <taxon>Tardigrada</taxon>
        <taxon>Eutardigrada</taxon>
        <taxon>Parachela</taxon>
        <taxon>Hypsibioidea</taxon>
        <taxon>Ramazzottiidae</taxon>
        <taxon>Ramazzottius</taxon>
    </lineage>
</organism>
<reference evidence="2 3" key="1">
    <citation type="journal article" date="2016" name="Nat. Commun.">
        <title>Extremotolerant tardigrade genome and improved radiotolerance of human cultured cells by tardigrade-unique protein.</title>
        <authorList>
            <person name="Hashimoto T."/>
            <person name="Horikawa D.D."/>
            <person name="Saito Y."/>
            <person name="Kuwahara H."/>
            <person name="Kozuka-Hata H."/>
            <person name="Shin-I T."/>
            <person name="Minakuchi Y."/>
            <person name="Ohishi K."/>
            <person name="Motoyama A."/>
            <person name="Aizu T."/>
            <person name="Enomoto A."/>
            <person name="Kondo K."/>
            <person name="Tanaka S."/>
            <person name="Hara Y."/>
            <person name="Koshikawa S."/>
            <person name="Sagara H."/>
            <person name="Miura T."/>
            <person name="Yokobori S."/>
            <person name="Miyagawa K."/>
            <person name="Suzuki Y."/>
            <person name="Kubo T."/>
            <person name="Oyama M."/>
            <person name="Kohara Y."/>
            <person name="Fujiyama A."/>
            <person name="Arakawa K."/>
            <person name="Katayama T."/>
            <person name="Toyoda A."/>
            <person name="Kunieda T."/>
        </authorList>
    </citation>
    <scope>NUCLEOTIDE SEQUENCE [LARGE SCALE GENOMIC DNA]</scope>
    <source>
        <strain evidence="2 3">YOKOZUNA-1</strain>
    </source>
</reference>
<accession>A0A1D1W8J6</accession>
<dbReference type="Proteomes" id="UP000186922">
    <property type="component" value="Unassembled WGS sequence"/>
</dbReference>
<dbReference type="EMBL" id="BDGG01000025">
    <property type="protein sequence ID" value="GAV09702.1"/>
    <property type="molecule type" value="Genomic_DNA"/>
</dbReference>
<gene>
    <name evidence="2" type="primary">RvY_19195-1</name>
    <name evidence="2" type="synonym">RvY_19195.1</name>
    <name evidence="2" type="ORF">RvY_19195</name>
</gene>
<proteinExistence type="predicted"/>
<dbReference type="AlphaFoldDB" id="A0A1D1W8J6"/>
<dbReference type="OrthoDB" id="10591689at2759"/>
<feature type="compositionally biased region" description="Low complexity" evidence="1">
    <location>
        <begin position="76"/>
        <end position="86"/>
    </location>
</feature>
<comment type="caution">
    <text evidence="2">The sequence shown here is derived from an EMBL/GenBank/DDBJ whole genome shotgun (WGS) entry which is preliminary data.</text>
</comment>
<evidence type="ECO:0000313" key="3">
    <source>
        <dbReference type="Proteomes" id="UP000186922"/>
    </source>
</evidence>
<evidence type="ECO:0000256" key="1">
    <source>
        <dbReference type="SAM" id="MobiDB-lite"/>
    </source>
</evidence>
<feature type="compositionally biased region" description="Low complexity" evidence="1">
    <location>
        <begin position="139"/>
        <end position="150"/>
    </location>
</feature>
<protein>
    <submittedName>
        <fullName evidence="2">Uncharacterized protein</fullName>
    </submittedName>
</protein>
<feature type="compositionally biased region" description="Polar residues" evidence="1">
    <location>
        <begin position="88"/>
        <end position="112"/>
    </location>
</feature>